<dbReference type="InterPro" id="IPR003959">
    <property type="entry name" value="ATPase_AAA_core"/>
</dbReference>
<evidence type="ECO:0000259" key="3">
    <source>
        <dbReference type="SMART" id="SM00382"/>
    </source>
</evidence>
<protein>
    <submittedName>
        <fullName evidence="4">AAA ATPase</fullName>
    </submittedName>
</protein>
<dbReference type="AlphaFoldDB" id="A0AAD8XRX0"/>
<dbReference type="GO" id="GO:0016887">
    <property type="term" value="F:ATP hydrolysis activity"/>
    <property type="evidence" value="ECO:0007669"/>
    <property type="project" value="InterPro"/>
</dbReference>
<evidence type="ECO:0000313" key="4">
    <source>
        <dbReference type="EMBL" id="KAK1732365.1"/>
    </source>
</evidence>
<gene>
    <name evidence="4" type="ORF">QTG54_016944</name>
</gene>
<keyword evidence="1" id="KW-0067">ATP-binding</keyword>
<dbReference type="Proteomes" id="UP001224775">
    <property type="component" value="Unassembled WGS sequence"/>
</dbReference>
<organism evidence="4 5">
    <name type="scientific">Skeletonema marinoi</name>
    <dbReference type="NCBI Taxonomy" id="267567"/>
    <lineage>
        <taxon>Eukaryota</taxon>
        <taxon>Sar</taxon>
        <taxon>Stramenopiles</taxon>
        <taxon>Ochrophyta</taxon>
        <taxon>Bacillariophyta</taxon>
        <taxon>Coscinodiscophyceae</taxon>
        <taxon>Thalassiosirophycidae</taxon>
        <taxon>Thalassiosirales</taxon>
        <taxon>Skeletonemataceae</taxon>
        <taxon>Skeletonema</taxon>
        <taxon>Skeletonema marinoi-dohrnii complex</taxon>
    </lineage>
</organism>
<dbReference type="InterPro" id="IPR027417">
    <property type="entry name" value="P-loop_NTPase"/>
</dbReference>
<dbReference type="Gene3D" id="3.40.50.300">
    <property type="entry name" value="P-loop containing nucleotide triphosphate hydrolases"/>
    <property type="match status" value="1"/>
</dbReference>
<reference evidence="4" key="1">
    <citation type="submission" date="2023-06" db="EMBL/GenBank/DDBJ databases">
        <title>Survivors Of The Sea: Transcriptome response of Skeletonema marinoi to long-term dormancy.</title>
        <authorList>
            <person name="Pinder M.I.M."/>
            <person name="Kourtchenko O."/>
            <person name="Robertson E.K."/>
            <person name="Larsson T."/>
            <person name="Maumus F."/>
            <person name="Osuna-Cruz C.M."/>
            <person name="Vancaester E."/>
            <person name="Stenow R."/>
            <person name="Vandepoele K."/>
            <person name="Ploug H."/>
            <person name="Bruchert V."/>
            <person name="Godhe A."/>
            <person name="Topel M."/>
        </authorList>
    </citation>
    <scope>NUCLEOTIDE SEQUENCE</scope>
    <source>
        <strain evidence="4">R05AC</strain>
    </source>
</reference>
<dbReference type="InterPro" id="IPR003960">
    <property type="entry name" value="ATPase_AAA_CS"/>
</dbReference>
<accession>A0AAD8XRX0</accession>
<dbReference type="Gene3D" id="1.10.8.60">
    <property type="match status" value="1"/>
</dbReference>
<dbReference type="SUPFAM" id="SSF52540">
    <property type="entry name" value="P-loop containing nucleoside triphosphate hydrolases"/>
    <property type="match status" value="1"/>
</dbReference>
<keyword evidence="5" id="KW-1185">Reference proteome</keyword>
<dbReference type="InterPro" id="IPR003593">
    <property type="entry name" value="AAA+_ATPase"/>
</dbReference>
<dbReference type="SMART" id="SM00382">
    <property type="entry name" value="AAA"/>
    <property type="match status" value="1"/>
</dbReference>
<keyword evidence="1" id="KW-0547">Nucleotide-binding</keyword>
<dbReference type="Pfam" id="PF00004">
    <property type="entry name" value="AAA"/>
    <property type="match status" value="1"/>
</dbReference>
<feature type="compositionally biased region" description="Basic and acidic residues" evidence="2">
    <location>
        <begin position="12"/>
        <end position="21"/>
    </location>
</feature>
<comment type="similarity">
    <text evidence="1">Belongs to the AAA ATPase family.</text>
</comment>
<dbReference type="InterPro" id="IPR050304">
    <property type="entry name" value="MT-severing_AAA_ATPase"/>
</dbReference>
<dbReference type="GO" id="GO:0005524">
    <property type="term" value="F:ATP binding"/>
    <property type="evidence" value="ECO:0007669"/>
    <property type="project" value="UniProtKB-KW"/>
</dbReference>
<evidence type="ECO:0000313" key="5">
    <source>
        <dbReference type="Proteomes" id="UP001224775"/>
    </source>
</evidence>
<proteinExistence type="inferred from homology"/>
<dbReference type="EMBL" id="JATAAI010000069">
    <property type="protein sequence ID" value="KAK1732365.1"/>
    <property type="molecule type" value="Genomic_DNA"/>
</dbReference>
<evidence type="ECO:0000256" key="1">
    <source>
        <dbReference type="RuleBase" id="RU003651"/>
    </source>
</evidence>
<feature type="domain" description="AAA+ ATPase" evidence="3">
    <location>
        <begin position="65"/>
        <end position="202"/>
    </location>
</feature>
<comment type="caution">
    <text evidence="4">The sequence shown here is derived from an EMBL/GenBank/DDBJ whole genome shotgun (WGS) entry which is preliminary data.</text>
</comment>
<dbReference type="PANTHER" id="PTHR23074:SF83">
    <property type="entry name" value="VACUOLAR PROTEIN SORTING-ASSOCIATED PROTEIN 4A"/>
    <property type="match status" value="1"/>
</dbReference>
<sequence>MKRKLHAFNTGEDGRDNEETGELRSEILSTIKTNNTVTMAAVCGMNDVKKALLDAIVLPKTFAQRPGLALLYGPPGTGKTHIIRAVAHVSKCTLFVVKASDIGSKYHGQSEKKIRLLFEEAQKQHYSIIFIDDLDCIFLNRDNGSNEDEDDRKILASFLTEINRIGDDIHNVAVLAATNRPWTLDLAVQDRFDTKIYAPLPGLETRKSILKLQMKGHENDLDDDNFQHLAQALQGATVREVGSLAKMACLESMKGDNTYAEANGKYRPTLRCNRCPQYQEDSKVKCDRCGAIHISPYDVPDGSLECRSVKMDDFVKNLKPNYCSVTDEMRQQYEGWNK</sequence>
<feature type="region of interest" description="Disordered" evidence="2">
    <location>
        <begin position="1"/>
        <end position="21"/>
    </location>
</feature>
<dbReference type="PROSITE" id="PS00674">
    <property type="entry name" value="AAA"/>
    <property type="match status" value="1"/>
</dbReference>
<name>A0AAD8XRX0_9STRA</name>
<evidence type="ECO:0000256" key="2">
    <source>
        <dbReference type="SAM" id="MobiDB-lite"/>
    </source>
</evidence>
<dbReference type="PANTHER" id="PTHR23074">
    <property type="entry name" value="AAA DOMAIN-CONTAINING"/>
    <property type="match status" value="1"/>
</dbReference>